<organism evidence="1 2">
    <name type="scientific">Symbiodinium microadriaticum</name>
    <name type="common">Dinoflagellate</name>
    <name type="synonym">Zooxanthella microadriatica</name>
    <dbReference type="NCBI Taxonomy" id="2951"/>
    <lineage>
        <taxon>Eukaryota</taxon>
        <taxon>Sar</taxon>
        <taxon>Alveolata</taxon>
        <taxon>Dinophyceae</taxon>
        <taxon>Suessiales</taxon>
        <taxon>Symbiodiniaceae</taxon>
        <taxon>Symbiodinium</taxon>
    </lineage>
</organism>
<name>A0A1Q9F7G2_SYMMI</name>
<dbReference type="EMBL" id="LSRX01000001">
    <property type="protein sequence ID" value="OLQ15635.1"/>
    <property type="molecule type" value="Genomic_DNA"/>
</dbReference>
<dbReference type="SUPFAM" id="SSF56524">
    <property type="entry name" value="Oxidoreductase molybdopterin-binding domain"/>
    <property type="match status" value="1"/>
</dbReference>
<dbReference type="Proteomes" id="UP000186817">
    <property type="component" value="Unassembled WGS sequence"/>
</dbReference>
<keyword evidence="2" id="KW-1185">Reference proteome</keyword>
<dbReference type="AlphaFoldDB" id="A0A1Q9F7G2"/>
<comment type="caution">
    <text evidence="1">The sequence shown here is derived from an EMBL/GenBank/DDBJ whole genome shotgun (WGS) entry which is preliminary data.</text>
</comment>
<gene>
    <name evidence="1" type="ORF">AK812_SmicGene113</name>
</gene>
<proteinExistence type="predicted"/>
<evidence type="ECO:0000313" key="2">
    <source>
        <dbReference type="Proteomes" id="UP000186817"/>
    </source>
</evidence>
<reference evidence="1 2" key="1">
    <citation type="submission" date="2016-02" db="EMBL/GenBank/DDBJ databases">
        <title>Genome analysis of coral dinoflagellate symbionts highlights evolutionary adaptations to a symbiotic lifestyle.</title>
        <authorList>
            <person name="Aranda M."/>
            <person name="Li Y."/>
            <person name="Liew Y.J."/>
            <person name="Baumgarten S."/>
            <person name="Simakov O."/>
            <person name="Wilson M."/>
            <person name="Piel J."/>
            <person name="Ashoor H."/>
            <person name="Bougouffa S."/>
            <person name="Bajic V.B."/>
            <person name="Ryu T."/>
            <person name="Ravasi T."/>
            <person name="Bayer T."/>
            <person name="Micklem G."/>
            <person name="Kim H."/>
            <person name="Bhak J."/>
            <person name="Lajeunesse T.C."/>
            <person name="Voolstra C.R."/>
        </authorList>
    </citation>
    <scope>NUCLEOTIDE SEQUENCE [LARGE SCALE GENOMIC DNA]</scope>
    <source>
        <strain evidence="1 2">CCMP2467</strain>
    </source>
</reference>
<sequence length="336" mass="36147">MLGTTIMTMTKLVRCAMLHAGARSGYIMVMRTVVVTMFMLTMMKVLRLMEKMMATMMLLLMMMMMMMMVGCGPDANCSRGVKAPPVLSDAARQWPDVEPGAVRLRLERPDGSLFGIFTVAELRKAFKPCTKTVTHQCSTSGNVNTKEWTGVRVSELLPRMGIESVRSSTDAGGSPLRGGLSLRGGMGLDERPMVRRIGGAVTSAMICLAITALLLGRPDVAGNARGWCLGALGNFLQHALSDNGRSPINFLRRSSILGGGWVSSSLSSPSSSYSCIFWIKELIVHWHSSNPFDVEAANLANHGGSEFGRICPGRLMQQAAPAGFPEPSAAAGSIRI</sequence>
<evidence type="ECO:0000313" key="1">
    <source>
        <dbReference type="EMBL" id="OLQ15635.1"/>
    </source>
</evidence>
<accession>A0A1Q9F7G2</accession>
<dbReference type="InterPro" id="IPR036374">
    <property type="entry name" value="OxRdtase_Mopterin-bd_sf"/>
</dbReference>
<dbReference type="Gene3D" id="3.90.420.10">
    <property type="entry name" value="Oxidoreductase, molybdopterin-binding domain"/>
    <property type="match status" value="1"/>
</dbReference>
<protein>
    <submittedName>
        <fullName evidence="1">Uncharacterized protein</fullName>
    </submittedName>
</protein>